<organism evidence="1 2">
    <name type="scientific">Plakobranchus ocellatus</name>
    <dbReference type="NCBI Taxonomy" id="259542"/>
    <lineage>
        <taxon>Eukaryota</taxon>
        <taxon>Metazoa</taxon>
        <taxon>Spiralia</taxon>
        <taxon>Lophotrochozoa</taxon>
        <taxon>Mollusca</taxon>
        <taxon>Gastropoda</taxon>
        <taxon>Heterobranchia</taxon>
        <taxon>Euthyneura</taxon>
        <taxon>Panpulmonata</taxon>
        <taxon>Sacoglossa</taxon>
        <taxon>Placobranchoidea</taxon>
        <taxon>Plakobranchidae</taxon>
        <taxon>Plakobranchus</taxon>
    </lineage>
</organism>
<name>A0AAV4BY87_9GAST</name>
<proteinExistence type="predicted"/>
<comment type="caution">
    <text evidence="1">The sequence shown here is derived from an EMBL/GenBank/DDBJ whole genome shotgun (WGS) entry which is preliminary data.</text>
</comment>
<dbReference type="EMBL" id="BLXT01005734">
    <property type="protein sequence ID" value="GFO25189.1"/>
    <property type="molecule type" value="Genomic_DNA"/>
</dbReference>
<dbReference type="InterPro" id="IPR010994">
    <property type="entry name" value="RuvA_2-like"/>
</dbReference>
<protein>
    <submittedName>
        <fullName evidence="1">Uncharacterized protein</fullName>
    </submittedName>
</protein>
<evidence type="ECO:0000313" key="1">
    <source>
        <dbReference type="EMBL" id="GFO25189.1"/>
    </source>
</evidence>
<keyword evidence="2" id="KW-1185">Reference proteome</keyword>
<reference evidence="1 2" key="1">
    <citation type="journal article" date="2021" name="Elife">
        <title>Chloroplast acquisition without the gene transfer in kleptoplastic sea slugs, Plakobranchus ocellatus.</title>
        <authorList>
            <person name="Maeda T."/>
            <person name="Takahashi S."/>
            <person name="Yoshida T."/>
            <person name="Shimamura S."/>
            <person name="Takaki Y."/>
            <person name="Nagai Y."/>
            <person name="Toyoda A."/>
            <person name="Suzuki Y."/>
            <person name="Arimoto A."/>
            <person name="Ishii H."/>
            <person name="Satoh N."/>
            <person name="Nishiyama T."/>
            <person name="Hasebe M."/>
            <person name="Maruyama T."/>
            <person name="Minagawa J."/>
            <person name="Obokata J."/>
            <person name="Shigenobu S."/>
        </authorList>
    </citation>
    <scope>NUCLEOTIDE SEQUENCE [LARGE SCALE GENOMIC DNA]</scope>
</reference>
<gene>
    <name evidence="1" type="ORF">PoB_005169400</name>
</gene>
<evidence type="ECO:0000313" key="2">
    <source>
        <dbReference type="Proteomes" id="UP000735302"/>
    </source>
</evidence>
<sequence>MKVNVEVYSMEDLLHIPAVGEKTAQKIVKLRDDNPFTLQSLCDLVRKDPMDYEELVSFDFSPSSYPKAVPQSYGLSWLRKDLPLCVSVSGGTNQEVLALWGTC</sequence>
<accession>A0AAV4BY87</accession>
<dbReference type="SUPFAM" id="SSF47781">
    <property type="entry name" value="RuvA domain 2-like"/>
    <property type="match status" value="1"/>
</dbReference>
<dbReference type="AlphaFoldDB" id="A0AAV4BY87"/>
<dbReference type="Proteomes" id="UP000735302">
    <property type="component" value="Unassembled WGS sequence"/>
</dbReference>